<dbReference type="WBParaSite" id="ES5_v2.g7301.t1">
    <property type="protein sequence ID" value="ES5_v2.g7301.t1"/>
    <property type="gene ID" value="ES5_v2.g7301"/>
</dbReference>
<protein>
    <submittedName>
        <fullName evidence="2">Carboxylic ester hydrolase</fullName>
    </submittedName>
</protein>
<evidence type="ECO:0000313" key="2">
    <source>
        <dbReference type="WBParaSite" id="ES5_v2.g7301.t1"/>
    </source>
</evidence>
<proteinExistence type="predicted"/>
<dbReference type="Proteomes" id="UP000887579">
    <property type="component" value="Unplaced"/>
</dbReference>
<accession>A0AC34GRD9</accession>
<reference evidence="2" key="1">
    <citation type="submission" date="2022-11" db="UniProtKB">
        <authorList>
            <consortium name="WormBaseParasite"/>
        </authorList>
    </citation>
    <scope>IDENTIFICATION</scope>
</reference>
<sequence length="574" mass="63912">MANFWSLLIFLILQVAVVKGQTTDPYDRSVPVSATTEYGAIEGFVHAASDGTIANIFLGVPYAKPPVGSLRFERPLAPEAWSNTLETKQFRNGCIPYNYNNVKVSISEDCLYVNVIAPSVPSDDPEGYPVLVYIHGGGFWYGDVIRAGFDKATKVFASRGLVTITVPYRVGLYGFMSLGTNEDPGNIGLWDQTAALKFIKSNAHHFGGNPNNIIVWGDSAGSASTDLLTLSPHSRNLFHKAIEGSGAGTCEFAGSQPSTRVTKQLAAAMGCTSTNPAEIKAFLKAQSWQDIMNVSSTQFIPDKVNPNYLGWGPRYDHDFFDGKTIEQLIFEAPPKPLIAGCMSLEGGGFTGLAGKPESVLATYSAANVTAKIRNSYAPQIIAGPEYQAIQDDIINYFLYHNAPPNANSSYYIRRHAELYSDLFINQQVLYETDLKVLRGWPVYFYVWDHMSAPVQATLPQAKGAWHSSELYYVFDQLVRPLDVLGPEELKVQKFFADLFAQFAYTGNPRTPENRFPRYDLITRRALWLDPTLSIKWQWITERRLFWAEHAAKFNYNILRGRTRSQIINGSPLDN</sequence>
<name>A0AC34GRD9_9BILA</name>
<evidence type="ECO:0000313" key="1">
    <source>
        <dbReference type="Proteomes" id="UP000887579"/>
    </source>
</evidence>
<organism evidence="1 2">
    <name type="scientific">Panagrolaimus sp. ES5</name>
    <dbReference type="NCBI Taxonomy" id="591445"/>
    <lineage>
        <taxon>Eukaryota</taxon>
        <taxon>Metazoa</taxon>
        <taxon>Ecdysozoa</taxon>
        <taxon>Nematoda</taxon>
        <taxon>Chromadorea</taxon>
        <taxon>Rhabditida</taxon>
        <taxon>Tylenchina</taxon>
        <taxon>Panagrolaimomorpha</taxon>
        <taxon>Panagrolaimoidea</taxon>
        <taxon>Panagrolaimidae</taxon>
        <taxon>Panagrolaimus</taxon>
    </lineage>
</organism>